<dbReference type="AlphaFoldDB" id="A0A8X6Q3E8"/>
<dbReference type="EMBL" id="BMAW01027065">
    <property type="protein sequence ID" value="GFU00095.1"/>
    <property type="molecule type" value="Genomic_DNA"/>
</dbReference>
<evidence type="ECO:0000313" key="2">
    <source>
        <dbReference type="Proteomes" id="UP000887013"/>
    </source>
</evidence>
<accession>A0A8X6Q3E8</accession>
<name>A0A8X6Q3E8_NEPPI</name>
<protein>
    <submittedName>
        <fullName evidence="1">Uncharacterized protein</fullName>
    </submittedName>
</protein>
<organism evidence="1 2">
    <name type="scientific">Nephila pilipes</name>
    <name type="common">Giant wood spider</name>
    <name type="synonym">Nephila maculata</name>
    <dbReference type="NCBI Taxonomy" id="299642"/>
    <lineage>
        <taxon>Eukaryota</taxon>
        <taxon>Metazoa</taxon>
        <taxon>Ecdysozoa</taxon>
        <taxon>Arthropoda</taxon>
        <taxon>Chelicerata</taxon>
        <taxon>Arachnida</taxon>
        <taxon>Araneae</taxon>
        <taxon>Araneomorphae</taxon>
        <taxon>Entelegynae</taxon>
        <taxon>Araneoidea</taxon>
        <taxon>Nephilidae</taxon>
        <taxon>Nephila</taxon>
    </lineage>
</organism>
<reference evidence="1" key="1">
    <citation type="submission" date="2020-08" db="EMBL/GenBank/DDBJ databases">
        <title>Multicomponent nature underlies the extraordinary mechanical properties of spider dragline silk.</title>
        <authorList>
            <person name="Kono N."/>
            <person name="Nakamura H."/>
            <person name="Mori M."/>
            <person name="Yoshida Y."/>
            <person name="Ohtoshi R."/>
            <person name="Malay A.D."/>
            <person name="Moran D.A.P."/>
            <person name="Tomita M."/>
            <person name="Numata K."/>
            <person name="Arakawa K."/>
        </authorList>
    </citation>
    <scope>NUCLEOTIDE SEQUENCE</scope>
</reference>
<proteinExistence type="predicted"/>
<sequence length="122" mass="14470">MIRDLVMRKLLELLEQWLLTLDENCVRMNISNALLEQLRRNKSEKSLTPIKYAKYIIESLFHNTMSRMVQLLRLDIADGKCLDRLNSTDIFLLMVFSMQNHSPFPKEPPFRRLPACKVNLYE</sequence>
<dbReference type="Proteomes" id="UP000887013">
    <property type="component" value="Unassembled WGS sequence"/>
</dbReference>
<gene>
    <name evidence="1" type="ORF">NPIL_112811</name>
</gene>
<keyword evidence="2" id="KW-1185">Reference proteome</keyword>
<comment type="caution">
    <text evidence="1">The sequence shown here is derived from an EMBL/GenBank/DDBJ whole genome shotgun (WGS) entry which is preliminary data.</text>
</comment>
<evidence type="ECO:0000313" key="1">
    <source>
        <dbReference type="EMBL" id="GFU00095.1"/>
    </source>
</evidence>